<gene>
    <name evidence="2" type="ORF">CWD94_06200</name>
</gene>
<dbReference type="HAMAP" id="MF_00761">
    <property type="entry name" value="UPF0303"/>
    <property type="match status" value="1"/>
</dbReference>
<dbReference type="InterPro" id="IPR010371">
    <property type="entry name" value="YBR137W-like"/>
</dbReference>
<reference evidence="2 3" key="1">
    <citation type="submission" date="2017-11" db="EMBL/GenBank/DDBJ databases">
        <title>Bacterial isolate from king chilli rhizosphere.</title>
        <authorList>
            <person name="Takhelmayum P."/>
            <person name="Sarangthem I."/>
        </authorList>
    </citation>
    <scope>NUCLEOTIDE SEQUENCE [LARGE SCALE GENOMIC DNA]</scope>
    <source>
        <strain evidence="3">t26</strain>
    </source>
</reference>
<name>A0A2M9Q905_9BACI</name>
<dbReference type="AlphaFoldDB" id="A0A2M9Q905"/>
<evidence type="ECO:0000256" key="1">
    <source>
        <dbReference type="HAMAP-Rule" id="MF_00761"/>
    </source>
</evidence>
<comment type="similarity">
    <text evidence="1">Belongs to the UPF0303 family.</text>
</comment>
<dbReference type="PANTHER" id="PTHR28255">
    <property type="match status" value="1"/>
</dbReference>
<dbReference type="PANTHER" id="PTHR28255:SF1">
    <property type="entry name" value="UPF0303 PROTEIN YBR137W"/>
    <property type="match status" value="1"/>
</dbReference>
<dbReference type="InterPro" id="IPR005624">
    <property type="entry name" value="PduO/GlcC-like"/>
</dbReference>
<evidence type="ECO:0000313" key="2">
    <source>
        <dbReference type="EMBL" id="PJO44549.1"/>
    </source>
</evidence>
<proteinExistence type="inferred from homology"/>
<dbReference type="SUPFAM" id="SSF143744">
    <property type="entry name" value="GlcG-like"/>
    <property type="match status" value="1"/>
</dbReference>
<dbReference type="NCBIfam" id="NF002696">
    <property type="entry name" value="PRK02487.1-5"/>
    <property type="match status" value="1"/>
</dbReference>
<dbReference type="PIRSF" id="PIRSF008757">
    <property type="entry name" value="UCP008757"/>
    <property type="match status" value="1"/>
</dbReference>
<evidence type="ECO:0000313" key="3">
    <source>
        <dbReference type="Proteomes" id="UP000232101"/>
    </source>
</evidence>
<organism evidence="2 3">
    <name type="scientific">Lysinibacillus xylanilyticus</name>
    <dbReference type="NCBI Taxonomy" id="582475"/>
    <lineage>
        <taxon>Bacteria</taxon>
        <taxon>Bacillati</taxon>
        <taxon>Bacillota</taxon>
        <taxon>Bacilli</taxon>
        <taxon>Bacillales</taxon>
        <taxon>Bacillaceae</taxon>
        <taxon>Lysinibacillus</taxon>
    </lineage>
</organism>
<dbReference type="Proteomes" id="UP000232101">
    <property type="component" value="Unassembled WGS sequence"/>
</dbReference>
<protein>
    <recommendedName>
        <fullName evidence="1">UPF0303 protein CWD94_06200</fullName>
    </recommendedName>
</protein>
<dbReference type="Pfam" id="PF03928">
    <property type="entry name" value="HbpS-like"/>
    <property type="match status" value="1"/>
</dbReference>
<sequence length="159" mass="18015">MSTSSLDRTKRILIEEETLHFPTFTNEDAFQLGLLIVETAKQEGKIIAVDITKNGVQLFHFKMTGMTEENTKWIERKKQVVSLHNHSSYFMQIQSELSGIPHHVEYRLDPSKYAAFGGAFPIQIKNVGAIGVITVSGLTPEEDHELVVKTIKNYLNKQL</sequence>
<dbReference type="Gene3D" id="3.30.450.150">
    <property type="entry name" value="Haem-degrading domain"/>
    <property type="match status" value="1"/>
</dbReference>
<accession>A0A2M9Q905</accession>
<dbReference type="EMBL" id="PHQY01000332">
    <property type="protein sequence ID" value="PJO44549.1"/>
    <property type="molecule type" value="Genomic_DNA"/>
</dbReference>
<dbReference type="RefSeq" id="WP_100542552.1">
    <property type="nucleotide sequence ID" value="NZ_CP158849.1"/>
</dbReference>
<comment type="caution">
    <text evidence="2">The sequence shown here is derived from an EMBL/GenBank/DDBJ whole genome shotgun (WGS) entry which is preliminary data.</text>
</comment>
<dbReference type="InterPro" id="IPR038084">
    <property type="entry name" value="PduO/GlcC-like_sf"/>
</dbReference>